<accession>A0A8J3F8R1</accession>
<keyword evidence="1" id="KW-0472">Membrane</keyword>
<sequence>MGIGGSIFLIAIGAILSFAVEYRLGWLDINVVGWVLMLAGLAALCLTIAYSRRTRRTVAAGNGRVVQQTDIREPDPRL</sequence>
<evidence type="ECO:0000313" key="4">
    <source>
        <dbReference type="Proteomes" id="UP000649739"/>
    </source>
</evidence>
<dbReference type="Proteomes" id="UP000649739">
    <property type="component" value="Unassembled WGS sequence"/>
</dbReference>
<evidence type="ECO:0000256" key="1">
    <source>
        <dbReference type="SAM" id="Phobius"/>
    </source>
</evidence>
<dbReference type="RefSeq" id="WP_189169650.1">
    <property type="nucleotide sequence ID" value="NZ_BMQB01000003.1"/>
</dbReference>
<proteinExistence type="predicted"/>
<dbReference type="InterPro" id="IPR045597">
    <property type="entry name" value="DUF6458"/>
</dbReference>
<evidence type="ECO:0000259" key="2">
    <source>
        <dbReference type="Pfam" id="PF20059"/>
    </source>
</evidence>
<feature type="domain" description="DUF6458" evidence="2">
    <location>
        <begin position="1"/>
        <end position="57"/>
    </location>
</feature>
<reference evidence="3" key="1">
    <citation type="journal article" date="2014" name="Int. J. Syst. Evol. Microbiol.">
        <title>Complete genome sequence of Corynebacterium casei LMG S-19264T (=DSM 44701T), isolated from a smear-ripened cheese.</title>
        <authorList>
            <consortium name="US DOE Joint Genome Institute (JGI-PGF)"/>
            <person name="Walter F."/>
            <person name="Albersmeier A."/>
            <person name="Kalinowski J."/>
            <person name="Ruckert C."/>
        </authorList>
    </citation>
    <scope>NUCLEOTIDE SEQUENCE</scope>
    <source>
        <strain evidence="3">JCM 3090</strain>
    </source>
</reference>
<keyword evidence="1" id="KW-0812">Transmembrane</keyword>
<keyword evidence="4" id="KW-1185">Reference proteome</keyword>
<keyword evidence="1" id="KW-1133">Transmembrane helix</keyword>
<dbReference type="Pfam" id="PF20059">
    <property type="entry name" value="DUF6458"/>
    <property type="match status" value="1"/>
</dbReference>
<dbReference type="AlphaFoldDB" id="A0A8J3F8R1"/>
<dbReference type="EMBL" id="BMQB01000003">
    <property type="protein sequence ID" value="GGJ89195.1"/>
    <property type="molecule type" value="Genomic_DNA"/>
</dbReference>
<gene>
    <name evidence="3" type="ORF">GCM10010123_18470</name>
</gene>
<organism evidence="3 4">
    <name type="scientific">Pilimelia anulata</name>
    <dbReference type="NCBI Taxonomy" id="53371"/>
    <lineage>
        <taxon>Bacteria</taxon>
        <taxon>Bacillati</taxon>
        <taxon>Actinomycetota</taxon>
        <taxon>Actinomycetes</taxon>
        <taxon>Micromonosporales</taxon>
        <taxon>Micromonosporaceae</taxon>
        <taxon>Pilimelia</taxon>
    </lineage>
</organism>
<protein>
    <recommendedName>
        <fullName evidence="2">DUF6458 domain-containing protein</fullName>
    </recommendedName>
</protein>
<feature type="transmembrane region" description="Helical" evidence="1">
    <location>
        <begin position="29"/>
        <end position="50"/>
    </location>
</feature>
<name>A0A8J3F8R1_9ACTN</name>
<comment type="caution">
    <text evidence="3">The sequence shown here is derived from an EMBL/GenBank/DDBJ whole genome shotgun (WGS) entry which is preliminary data.</text>
</comment>
<reference evidence="3" key="2">
    <citation type="submission" date="2020-09" db="EMBL/GenBank/DDBJ databases">
        <authorList>
            <person name="Sun Q."/>
            <person name="Ohkuma M."/>
        </authorList>
    </citation>
    <scope>NUCLEOTIDE SEQUENCE</scope>
    <source>
        <strain evidence="3">JCM 3090</strain>
    </source>
</reference>
<evidence type="ECO:0000313" key="3">
    <source>
        <dbReference type="EMBL" id="GGJ89195.1"/>
    </source>
</evidence>